<dbReference type="InterPro" id="IPR003166">
    <property type="entry name" value="TFIIE_bsu_DNA-bd"/>
</dbReference>
<dbReference type="InterPro" id="IPR040501">
    <property type="entry name" value="TFA2_Winged_2"/>
</dbReference>
<feature type="region of interest" description="Disordered" evidence="8">
    <location>
        <begin position="236"/>
        <end position="259"/>
    </location>
</feature>
<evidence type="ECO:0000256" key="1">
    <source>
        <dbReference type="ARBA" id="ARBA00004123"/>
    </source>
</evidence>
<reference evidence="10" key="2">
    <citation type="submission" date="2017-06" db="EMBL/GenBank/DDBJ databases">
        <title>WGS assembly of Brachypodium distachyon.</title>
        <authorList>
            <consortium name="The International Brachypodium Initiative"/>
            <person name="Lucas S."/>
            <person name="Harmon-Smith M."/>
            <person name="Lail K."/>
            <person name="Tice H."/>
            <person name="Grimwood J."/>
            <person name="Bruce D."/>
            <person name="Barry K."/>
            <person name="Shu S."/>
            <person name="Lindquist E."/>
            <person name="Wang M."/>
            <person name="Pitluck S."/>
            <person name="Vogel J.P."/>
            <person name="Garvin D.F."/>
            <person name="Mockler T.C."/>
            <person name="Schmutz J."/>
            <person name="Rokhsar D."/>
            <person name="Bevan M.W."/>
        </authorList>
    </citation>
    <scope>NUCLEOTIDE SEQUENCE</scope>
    <source>
        <strain evidence="10">Bd21</strain>
    </source>
</reference>
<evidence type="ECO:0000256" key="4">
    <source>
        <dbReference type="ARBA" id="ARBA00023163"/>
    </source>
</evidence>
<evidence type="ECO:0000256" key="2">
    <source>
        <dbReference type="ARBA" id="ARBA00023015"/>
    </source>
</evidence>
<reference evidence="10 11" key="1">
    <citation type="journal article" date="2010" name="Nature">
        <title>Genome sequencing and analysis of the model grass Brachypodium distachyon.</title>
        <authorList>
            <consortium name="International Brachypodium Initiative"/>
        </authorList>
    </citation>
    <scope>NUCLEOTIDE SEQUENCE [LARGE SCALE GENOMIC DNA]</scope>
    <source>
        <strain evidence="10 11">Bd21</strain>
    </source>
</reference>
<evidence type="ECO:0000259" key="9">
    <source>
        <dbReference type="PROSITE" id="PS51351"/>
    </source>
</evidence>
<keyword evidence="4 7" id="KW-0804">Transcription</keyword>
<name>A0A2K2DLA8_BRADI</name>
<organism evidence="10">
    <name type="scientific">Brachypodium distachyon</name>
    <name type="common">Purple false brome</name>
    <name type="synonym">Trachynia distachya</name>
    <dbReference type="NCBI Taxonomy" id="15368"/>
    <lineage>
        <taxon>Eukaryota</taxon>
        <taxon>Viridiplantae</taxon>
        <taxon>Streptophyta</taxon>
        <taxon>Embryophyta</taxon>
        <taxon>Tracheophyta</taxon>
        <taxon>Spermatophyta</taxon>
        <taxon>Magnoliopsida</taxon>
        <taxon>Liliopsida</taxon>
        <taxon>Poales</taxon>
        <taxon>Poaceae</taxon>
        <taxon>BOP clade</taxon>
        <taxon>Pooideae</taxon>
        <taxon>Stipodae</taxon>
        <taxon>Brachypodieae</taxon>
        <taxon>Brachypodium</taxon>
    </lineage>
</organism>
<dbReference type="STRING" id="15368.A0A2K2DLA8"/>
<comment type="subcellular location">
    <subcellularLocation>
        <location evidence="1 7">Nucleus</location>
    </subcellularLocation>
</comment>
<sequence>MALNESLNRFKQQQERCLSSMAASQARPQQLSKPAVTNAPSANKPPVRLFSEDTERLQRMNSVSKSPVGAQIKLVVDLLYKKREAFTAKQINEETHVAIEGPHSAALLESLRNNPKVQFDGRRFSYKPKHNVKGKHDLLQLITSFPDGLPVAEVEDAYLSVLQDLQALKDPGDIYWLSGQQDMVYKNDPRMRMKVDKEFKELFHEMKLPRDMLDIEKELRRNGDRPATDTVKRRAAAQANAARSMKLRKKKTKQPRGITGRTKLTNAHLPELFDLPTSLCT</sequence>
<dbReference type="InParanoid" id="A0A2K2DLA8"/>
<keyword evidence="5 7" id="KW-0539">Nucleus</keyword>
<comment type="function">
    <text evidence="6 7">Recruits TFIIH to the initiation complex and stimulates the RNA polymerase II C-terminal domain kinase and DNA-dependent ATPase activities of TFIIH. Both TFIIH and TFIIE are required for promoter clearance by RNA polymerase.</text>
</comment>
<protein>
    <recommendedName>
        <fullName evidence="7">Transcription initiation factor IIE subunit beta</fullName>
    </recommendedName>
</protein>
<proteinExistence type="inferred from homology"/>
<dbReference type="PROSITE" id="PS51351">
    <property type="entry name" value="TFIIE_BETA_C"/>
    <property type="match status" value="1"/>
</dbReference>
<dbReference type="GO" id="GO:0003677">
    <property type="term" value="F:DNA binding"/>
    <property type="evidence" value="ECO:0007669"/>
    <property type="project" value="UniProtKB-UniRule"/>
</dbReference>
<feature type="domain" description="TFIIE beta" evidence="9">
    <location>
        <begin position="56"/>
        <end position="133"/>
    </location>
</feature>
<dbReference type="Pfam" id="PF02186">
    <property type="entry name" value="TFIIE_beta"/>
    <property type="match status" value="1"/>
</dbReference>
<dbReference type="Pfam" id="PF18121">
    <property type="entry name" value="TFA2_Winged_2"/>
    <property type="match status" value="1"/>
</dbReference>
<dbReference type="PANTHER" id="PTHR12716">
    <property type="entry name" value="TRANSCRIPTION INITIATION FACTOR IIE, BETA SUBUNIT"/>
    <property type="match status" value="1"/>
</dbReference>
<dbReference type="OrthoDB" id="3907302at2759"/>
<evidence type="ECO:0000256" key="8">
    <source>
        <dbReference type="SAM" id="MobiDB-lite"/>
    </source>
</evidence>
<dbReference type="EnsemblPlants" id="PNT75064">
    <property type="protein sequence ID" value="PNT75064"/>
    <property type="gene ID" value="BRADI_1g27305v3"/>
</dbReference>
<evidence type="ECO:0000256" key="6">
    <source>
        <dbReference type="ARBA" id="ARBA00025581"/>
    </source>
</evidence>
<evidence type="ECO:0000313" key="11">
    <source>
        <dbReference type="EnsemblPlants" id="PNT75064"/>
    </source>
</evidence>
<evidence type="ECO:0000313" key="12">
    <source>
        <dbReference type="Proteomes" id="UP000008810"/>
    </source>
</evidence>
<dbReference type="AlphaFoldDB" id="A0A2K2DLA8"/>
<evidence type="ECO:0000256" key="7">
    <source>
        <dbReference type="PIRNR" id="PIRNR016398"/>
    </source>
</evidence>
<dbReference type="EMBL" id="CM000880">
    <property type="protein sequence ID" value="PNT75064.1"/>
    <property type="molecule type" value="Genomic_DNA"/>
</dbReference>
<comment type="subunit">
    <text evidence="7">Tetramer of two alpha and two beta chains.</text>
</comment>
<evidence type="ECO:0000256" key="5">
    <source>
        <dbReference type="ARBA" id="ARBA00023242"/>
    </source>
</evidence>
<feature type="compositionally biased region" description="Basic residues" evidence="8">
    <location>
        <begin position="245"/>
        <end position="254"/>
    </location>
</feature>
<dbReference type="Proteomes" id="UP000008810">
    <property type="component" value="Chromosome 1"/>
</dbReference>
<gene>
    <name evidence="10" type="ORF">BRADI_1g27305v3</name>
</gene>
<keyword evidence="2 7" id="KW-0805">Transcription regulation</keyword>
<comment type="similarity">
    <text evidence="7">Belongs to the TFIIE beta subunit family.</text>
</comment>
<feature type="region of interest" description="Disordered" evidence="8">
    <location>
        <begin position="18"/>
        <end position="46"/>
    </location>
</feature>
<evidence type="ECO:0000313" key="10">
    <source>
        <dbReference type="EMBL" id="PNT75064.1"/>
    </source>
</evidence>
<dbReference type="PANTHER" id="PTHR12716:SF12">
    <property type="entry name" value="TRANSCRIPTION INITIATION FACTOR IIE SUBUNIT BETA"/>
    <property type="match status" value="1"/>
</dbReference>
<dbReference type="Gramene" id="PNT75064">
    <property type="protein sequence ID" value="PNT75064"/>
    <property type="gene ID" value="BRADI_1g27305v3"/>
</dbReference>
<keyword evidence="12" id="KW-1185">Reference proteome</keyword>
<dbReference type="GO" id="GO:0005673">
    <property type="term" value="C:transcription factor TFIIE complex"/>
    <property type="evidence" value="ECO:0000318"/>
    <property type="project" value="GO_Central"/>
</dbReference>
<dbReference type="GO" id="GO:0006367">
    <property type="term" value="P:transcription initiation at RNA polymerase II promoter"/>
    <property type="evidence" value="ECO:0000318"/>
    <property type="project" value="GO_Central"/>
</dbReference>
<dbReference type="PIRSF" id="PIRSF016398">
    <property type="entry name" value="TFIIE-beta"/>
    <property type="match status" value="1"/>
</dbReference>
<evidence type="ECO:0000256" key="3">
    <source>
        <dbReference type="ARBA" id="ARBA00023125"/>
    </source>
</evidence>
<keyword evidence="3 7" id="KW-0238">DNA-binding</keyword>
<accession>A0A2K2DLA8</accession>
<feature type="compositionally biased region" description="Polar residues" evidence="8">
    <location>
        <begin position="18"/>
        <end position="32"/>
    </location>
</feature>
<reference evidence="11" key="3">
    <citation type="submission" date="2018-08" db="UniProtKB">
        <authorList>
            <consortium name="EnsemblPlants"/>
        </authorList>
    </citation>
    <scope>IDENTIFICATION</scope>
    <source>
        <strain evidence="11">cv. Bd21</strain>
    </source>
</reference>
<dbReference type="InterPro" id="IPR016656">
    <property type="entry name" value="TFIIE-bsu"/>
</dbReference>